<keyword evidence="1" id="KW-0001">2Fe-2S</keyword>
<feature type="chain" id="PRO_5040832666" description="Glutaredoxin domain-containing protein" evidence="6">
    <location>
        <begin position="18"/>
        <end position="156"/>
    </location>
</feature>
<evidence type="ECO:0000256" key="6">
    <source>
        <dbReference type="SAM" id="SignalP"/>
    </source>
</evidence>
<feature type="domain" description="Glutaredoxin" evidence="7">
    <location>
        <begin position="65"/>
        <end position="129"/>
    </location>
</feature>
<dbReference type="CDD" id="cd03028">
    <property type="entry name" value="GRX_PICOT_like"/>
    <property type="match status" value="1"/>
</dbReference>
<dbReference type="InterPro" id="IPR002109">
    <property type="entry name" value="Glutaredoxin"/>
</dbReference>
<keyword evidence="3" id="KW-0408">Iron</keyword>
<evidence type="ECO:0000256" key="2">
    <source>
        <dbReference type="ARBA" id="ARBA00022723"/>
    </source>
</evidence>
<evidence type="ECO:0000259" key="7">
    <source>
        <dbReference type="Pfam" id="PF00462"/>
    </source>
</evidence>
<evidence type="ECO:0000313" key="9">
    <source>
        <dbReference type="Proteomes" id="UP001165160"/>
    </source>
</evidence>
<feature type="signal peptide" evidence="6">
    <location>
        <begin position="1"/>
        <end position="17"/>
    </location>
</feature>
<sequence>MFVRFVALLALVTAAASFNVPVARFAVSRTSLKMETGDAGEANFEQETPERTKQRIQDMVTKNPVMLFMKGNKMFPQCGFSNTAVQILQSYSIDFETCDVLSDEAVRNGVKDFSNWPTIPQLYVAGEFIGGCDIMIEEYQNGNLAEVIEKAKADMM</sequence>
<dbReference type="EMBL" id="BRXX01000361">
    <property type="protein sequence ID" value="GMI07231.1"/>
    <property type="molecule type" value="Genomic_DNA"/>
</dbReference>
<dbReference type="InterPro" id="IPR033658">
    <property type="entry name" value="GRX_PICOT-like"/>
</dbReference>
<dbReference type="Gene3D" id="3.40.30.10">
    <property type="entry name" value="Glutaredoxin"/>
    <property type="match status" value="1"/>
</dbReference>
<dbReference type="GO" id="GO:0005759">
    <property type="term" value="C:mitochondrial matrix"/>
    <property type="evidence" value="ECO:0007669"/>
    <property type="project" value="TreeGrafter"/>
</dbReference>
<organism evidence="8 9">
    <name type="scientific">Triparma verrucosa</name>
    <dbReference type="NCBI Taxonomy" id="1606542"/>
    <lineage>
        <taxon>Eukaryota</taxon>
        <taxon>Sar</taxon>
        <taxon>Stramenopiles</taxon>
        <taxon>Ochrophyta</taxon>
        <taxon>Bolidophyceae</taxon>
        <taxon>Parmales</taxon>
        <taxon>Triparmaceae</taxon>
        <taxon>Triparma</taxon>
    </lineage>
</organism>
<evidence type="ECO:0000256" key="4">
    <source>
        <dbReference type="ARBA" id="ARBA00023014"/>
    </source>
</evidence>
<keyword evidence="9" id="KW-1185">Reference proteome</keyword>
<dbReference type="InterPro" id="IPR004480">
    <property type="entry name" value="Monothiol_GRX-rel"/>
</dbReference>
<proteinExistence type="predicted"/>
<evidence type="ECO:0000313" key="8">
    <source>
        <dbReference type="EMBL" id="GMI07231.1"/>
    </source>
</evidence>
<evidence type="ECO:0000256" key="5">
    <source>
        <dbReference type="ARBA" id="ARBA00023284"/>
    </source>
</evidence>
<reference evidence="9" key="1">
    <citation type="journal article" date="2023" name="Commun. Biol.">
        <title>Genome analysis of Parmales, the sister group of diatoms, reveals the evolutionary specialization of diatoms from phago-mixotrophs to photoautotrophs.</title>
        <authorList>
            <person name="Ban H."/>
            <person name="Sato S."/>
            <person name="Yoshikawa S."/>
            <person name="Yamada K."/>
            <person name="Nakamura Y."/>
            <person name="Ichinomiya M."/>
            <person name="Sato N."/>
            <person name="Blanc-Mathieu R."/>
            <person name="Endo H."/>
            <person name="Kuwata A."/>
            <person name="Ogata H."/>
        </authorList>
    </citation>
    <scope>NUCLEOTIDE SEQUENCE [LARGE SCALE GENOMIC DNA]</scope>
    <source>
        <strain evidence="9">NIES 3699</strain>
    </source>
</reference>
<dbReference type="GO" id="GO:0051537">
    <property type="term" value="F:2 iron, 2 sulfur cluster binding"/>
    <property type="evidence" value="ECO:0007669"/>
    <property type="project" value="UniProtKB-KW"/>
</dbReference>
<dbReference type="InterPro" id="IPR036249">
    <property type="entry name" value="Thioredoxin-like_sf"/>
</dbReference>
<keyword evidence="5" id="KW-0676">Redox-active center</keyword>
<dbReference type="PANTHER" id="PTHR10293">
    <property type="entry name" value="GLUTAREDOXIN FAMILY MEMBER"/>
    <property type="match status" value="1"/>
</dbReference>
<dbReference type="Pfam" id="PF00462">
    <property type="entry name" value="Glutaredoxin"/>
    <property type="match status" value="1"/>
</dbReference>
<keyword evidence="4" id="KW-0411">Iron-sulfur</keyword>
<comment type="caution">
    <text evidence="8">The sequence shown here is derived from an EMBL/GenBank/DDBJ whole genome shotgun (WGS) entry which is preliminary data.</text>
</comment>
<evidence type="ECO:0000256" key="3">
    <source>
        <dbReference type="ARBA" id="ARBA00023004"/>
    </source>
</evidence>
<dbReference type="FunFam" id="3.40.30.10:FF:000005">
    <property type="entry name" value="Glutaredoxin 5"/>
    <property type="match status" value="1"/>
</dbReference>
<dbReference type="Proteomes" id="UP001165160">
    <property type="component" value="Unassembled WGS sequence"/>
</dbReference>
<dbReference type="PANTHER" id="PTHR10293:SF16">
    <property type="entry name" value="GLUTAREDOXIN-RELATED PROTEIN 5, MITOCHONDRIAL"/>
    <property type="match status" value="1"/>
</dbReference>
<dbReference type="NCBIfam" id="TIGR00365">
    <property type="entry name" value="Grx4 family monothiol glutaredoxin"/>
    <property type="match status" value="1"/>
</dbReference>
<dbReference type="GO" id="GO:0046872">
    <property type="term" value="F:metal ion binding"/>
    <property type="evidence" value="ECO:0007669"/>
    <property type="project" value="UniProtKB-KW"/>
</dbReference>
<gene>
    <name evidence="8" type="ORF">TrVE_jg10639</name>
</gene>
<keyword evidence="2" id="KW-0479">Metal-binding</keyword>
<dbReference type="PROSITE" id="PS51354">
    <property type="entry name" value="GLUTAREDOXIN_2"/>
    <property type="match status" value="1"/>
</dbReference>
<keyword evidence="6" id="KW-0732">Signal</keyword>
<dbReference type="AlphaFoldDB" id="A0A9W7CMD6"/>
<dbReference type="SUPFAM" id="SSF52833">
    <property type="entry name" value="Thioredoxin-like"/>
    <property type="match status" value="1"/>
</dbReference>
<protein>
    <recommendedName>
        <fullName evidence="7">Glutaredoxin domain-containing protein</fullName>
    </recommendedName>
</protein>
<evidence type="ECO:0000256" key="1">
    <source>
        <dbReference type="ARBA" id="ARBA00022714"/>
    </source>
</evidence>
<accession>A0A9W7CMD6</accession>
<name>A0A9W7CMD6_9STRA</name>